<protein>
    <recommendedName>
        <fullName evidence="1">Reverse transcriptase Ty1/copia-type domain-containing protein</fullName>
    </recommendedName>
</protein>
<comment type="caution">
    <text evidence="2">The sequence shown here is derived from an EMBL/GenBank/DDBJ whole genome shotgun (WGS) entry which is preliminary data.</text>
</comment>
<evidence type="ECO:0000259" key="1">
    <source>
        <dbReference type="Pfam" id="PF07727"/>
    </source>
</evidence>
<proteinExistence type="predicted"/>
<evidence type="ECO:0000313" key="3">
    <source>
        <dbReference type="Proteomes" id="UP000186601"/>
    </source>
</evidence>
<dbReference type="Proteomes" id="UP000186601">
    <property type="component" value="Unassembled WGS sequence"/>
</dbReference>
<reference evidence="2 3" key="1">
    <citation type="submission" date="2018-02" db="EMBL/GenBank/DDBJ databases">
        <title>Genome sequence of the basidiomycete white-rot fungus Phlebia centrifuga.</title>
        <authorList>
            <person name="Granchi Z."/>
            <person name="Peng M."/>
            <person name="de Vries R.P."/>
            <person name="Hilden K."/>
            <person name="Makela M.R."/>
            <person name="Grigoriev I."/>
            <person name="Riley R."/>
        </authorList>
    </citation>
    <scope>NUCLEOTIDE SEQUENCE [LARGE SCALE GENOMIC DNA]</scope>
    <source>
        <strain evidence="2 3">FBCC195</strain>
    </source>
</reference>
<sequence>MCTITAIKDDALVRTNIKSAFLYGRMEPREDVYLVPPKGITLPGLKPGQVLKLHACLYGLKQAGRRWY</sequence>
<evidence type="ECO:0000313" key="2">
    <source>
        <dbReference type="EMBL" id="PSR82396.1"/>
    </source>
</evidence>
<dbReference type="Pfam" id="PF07727">
    <property type="entry name" value="RVT_2"/>
    <property type="match status" value="1"/>
</dbReference>
<accession>A0A2R6P0J0</accession>
<name>A0A2R6P0J0_9APHY</name>
<feature type="domain" description="Reverse transcriptase Ty1/copia-type" evidence="1">
    <location>
        <begin position="4"/>
        <end position="68"/>
    </location>
</feature>
<dbReference type="AlphaFoldDB" id="A0A2R6P0J0"/>
<organism evidence="2 3">
    <name type="scientific">Hermanssonia centrifuga</name>
    <dbReference type="NCBI Taxonomy" id="98765"/>
    <lineage>
        <taxon>Eukaryota</taxon>
        <taxon>Fungi</taxon>
        <taxon>Dikarya</taxon>
        <taxon>Basidiomycota</taxon>
        <taxon>Agaricomycotina</taxon>
        <taxon>Agaricomycetes</taxon>
        <taxon>Polyporales</taxon>
        <taxon>Meruliaceae</taxon>
        <taxon>Hermanssonia</taxon>
    </lineage>
</organism>
<keyword evidence="3" id="KW-1185">Reference proteome</keyword>
<gene>
    <name evidence="2" type="ORF">PHLCEN_2v6077</name>
</gene>
<dbReference type="STRING" id="98765.A0A2R6P0J0"/>
<dbReference type="InterPro" id="IPR013103">
    <property type="entry name" value="RVT_2"/>
</dbReference>
<dbReference type="EMBL" id="MLYV02000587">
    <property type="protein sequence ID" value="PSR82396.1"/>
    <property type="molecule type" value="Genomic_DNA"/>
</dbReference>